<organism evidence="13 14">
    <name type="scientific">Neotamlana sargassicola</name>
    <dbReference type="NCBI Taxonomy" id="2883125"/>
    <lineage>
        <taxon>Bacteria</taxon>
        <taxon>Pseudomonadati</taxon>
        <taxon>Bacteroidota</taxon>
        <taxon>Flavobacteriia</taxon>
        <taxon>Flavobacteriales</taxon>
        <taxon>Flavobacteriaceae</taxon>
        <taxon>Neotamlana</taxon>
    </lineage>
</organism>
<evidence type="ECO:0000256" key="10">
    <source>
        <dbReference type="SAM" id="SignalP"/>
    </source>
</evidence>
<reference evidence="13" key="1">
    <citation type="submission" date="2021-10" db="EMBL/GenBank/DDBJ databases">
        <title>Tamlana sargassums sp. nov., and Tamlana laminarinivorans sp. nov., two new bacteria isolated from the brown alga.</title>
        <authorList>
            <person name="Li J."/>
        </authorList>
    </citation>
    <scope>NUCLEOTIDE SEQUENCE</scope>
    <source>
        <strain evidence="13">62-3</strain>
    </source>
</reference>
<evidence type="ECO:0000256" key="9">
    <source>
        <dbReference type="RuleBase" id="RU003357"/>
    </source>
</evidence>
<dbReference type="InterPro" id="IPR012910">
    <property type="entry name" value="Plug_dom"/>
</dbReference>
<comment type="subcellular location">
    <subcellularLocation>
        <location evidence="1 8">Cell outer membrane</location>
        <topology evidence="1 8">Multi-pass membrane protein</topology>
    </subcellularLocation>
</comment>
<evidence type="ECO:0000259" key="12">
    <source>
        <dbReference type="Pfam" id="PF07715"/>
    </source>
</evidence>
<dbReference type="InterPro" id="IPR023997">
    <property type="entry name" value="TonB-dep_OMP_SusC/RagA_CS"/>
</dbReference>
<dbReference type="NCBIfam" id="TIGR04057">
    <property type="entry name" value="SusC_RagA_signa"/>
    <property type="match status" value="1"/>
</dbReference>
<dbReference type="Gene3D" id="2.60.40.1120">
    <property type="entry name" value="Carboxypeptidase-like, regulatory domain"/>
    <property type="match status" value="1"/>
</dbReference>
<dbReference type="NCBIfam" id="TIGR04056">
    <property type="entry name" value="OMP_RagA_SusC"/>
    <property type="match status" value="1"/>
</dbReference>
<dbReference type="Pfam" id="PF13715">
    <property type="entry name" value="CarbopepD_reg_2"/>
    <property type="match status" value="1"/>
</dbReference>
<feature type="domain" description="TonB-dependent receptor-like beta-barrel" evidence="11">
    <location>
        <begin position="414"/>
        <end position="807"/>
    </location>
</feature>
<evidence type="ECO:0000256" key="4">
    <source>
        <dbReference type="ARBA" id="ARBA00022692"/>
    </source>
</evidence>
<evidence type="ECO:0000256" key="2">
    <source>
        <dbReference type="ARBA" id="ARBA00022448"/>
    </source>
</evidence>
<keyword evidence="4 8" id="KW-0812">Transmembrane</keyword>
<evidence type="ECO:0000256" key="6">
    <source>
        <dbReference type="ARBA" id="ARBA00023136"/>
    </source>
</evidence>
<dbReference type="RefSeq" id="WP_226694541.1">
    <property type="nucleotide sequence ID" value="NZ_JAJAPX010000001.1"/>
</dbReference>
<evidence type="ECO:0000256" key="8">
    <source>
        <dbReference type="PROSITE-ProRule" id="PRU01360"/>
    </source>
</evidence>
<dbReference type="Gene3D" id="2.170.130.10">
    <property type="entry name" value="TonB-dependent receptor, plug domain"/>
    <property type="match status" value="1"/>
</dbReference>
<dbReference type="Gene3D" id="2.40.170.20">
    <property type="entry name" value="TonB-dependent receptor, beta-barrel domain"/>
    <property type="match status" value="1"/>
</dbReference>
<protein>
    <submittedName>
        <fullName evidence="13">TonB-dependent receptor</fullName>
    </submittedName>
</protein>
<dbReference type="SUPFAM" id="SSF49464">
    <property type="entry name" value="Carboxypeptidase regulatory domain-like"/>
    <property type="match status" value="1"/>
</dbReference>
<dbReference type="Pfam" id="PF00593">
    <property type="entry name" value="TonB_dep_Rec_b-barrel"/>
    <property type="match status" value="1"/>
</dbReference>
<evidence type="ECO:0000256" key="1">
    <source>
        <dbReference type="ARBA" id="ARBA00004571"/>
    </source>
</evidence>
<dbReference type="InterPro" id="IPR036942">
    <property type="entry name" value="Beta-barrel_TonB_sf"/>
</dbReference>
<name>A0A9X1I621_9FLAO</name>
<evidence type="ECO:0000313" key="14">
    <source>
        <dbReference type="Proteomes" id="UP001139286"/>
    </source>
</evidence>
<keyword evidence="14" id="KW-1185">Reference proteome</keyword>
<evidence type="ECO:0000256" key="5">
    <source>
        <dbReference type="ARBA" id="ARBA00023077"/>
    </source>
</evidence>
<feature type="domain" description="TonB-dependent receptor plug" evidence="12">
    <location>
        <begin position="117"/>
        <end position="219"/>
    </location>
</feature>
<accession>A0A9X1I621</accession>
<evidence type="ECO:0000256" key="3">
    <source>
        <dbReference type="ARBA" id="ARBA00022452"/>
    </source>
</evidence>
<dbReference type="EMBL" id="JAJAPX010000001">
    <property type="protein sequence ID" value="MCB4807069.1"/>
    <property type="molecule type" value="Genomic_DNA"/>
</dbReference>
<dbReference type="Pfam" id="PF07715">
    <property type="entry name" value="Plug"/>
    <property type="match status" value="1"/>
</dbReference>
<dbReference type="AlphaFoldDB" id="A0A9X1I621"/>
<keyword evidence="2 8" id="KW-0813">Transport</keyword>
<keyword evidence="3 8" id="KW-1134">Transmembrane beta strand</keyword>
<evidence type="ECO:0000313" key="13">
    <source>
        <dbReference type="EMBL" id="MCB4807069.1"/>
    </source>
</evidence>
<dbReference type="GO" id="GO:0009279">
    <property type="term" value="C:cell outer membrane"/>
    <property type="evidence" value="ECO:0007669"/>
    <property type="project" value="UniProtKB-SubCell"/>
</dbReference>
<keyword evidence="6 8" id="KW-0472">Membrane</keyword>
<dbReference type="InterPro" id="IPR008969">
    <property type="entry name" value="CarboxyPept-like_regulatory"/>
</dbReference>
<dbReference type="InterPro" id="IPR037066">
    <property type="entry name" value="Plug_dom_sf"/>
</dbReference>
<proteinExistence type="inferred from homology"/>
<dbReference type="FunFam" id="2.60.40.1120:FF:000003">
    <property type="entry name" value="Outer membrane protein Omp121"/>
    <property type="match status" value="1"/>
</dbReference>
<keyword evidence="7 8" id="KW-0998">Cell outer membrane</keyword>
<dbReference type="PROSITE" id="PS52016">
    <property type="entry name" value="TONB_DEPENDENT_REC_3"/>
    <property type="match status" value="1"/>
</dbReference>
<evidence type="ECO:0000259" key="11">
    <source>
        <dbReference type="Pfam" id="PF00593"/>
    </source>
</evidence>
<feature type="signal peptide" evidence="10">
    <location>
        <begin position="1"/>
        <end position="23"/>
    </location>
</feature>
<evidence type="ECO:0000256" key="7">
    <source>
        <dbReference type="ARBA" id="ARBA00023237"/>
    </source>
</evidence>
<dbReference type="InterPro" id="IPR023996">
    <property type="entry name" value="TonB-dep_OMP_SusC/RagA"/>
</dbReference>
<dbReference type="SUPFAM" id="SSF56935">
    <property type="entry name" value="Porins"/>
    <property type="match status" value="1"/>
</dbReference>
<comment type="similarity">
    <text evidence="8 9">Belongs to the TonB-dependent receptor family.</text>
</comment>
<dbReference type="InterPro" id="IPR000531">
    <property type="entry name" value="Beta-barrel_TonB"/>
</dbReference>
<dbReference type="Proteomes" id="UP001139286">
    <property type="component" value="Unassembled WGS sequence"/>
</dbReference>
<sequence length="1015" mass="111643">MKNRLLKKLILPLFIFIGSITYAQSVSGTVSDHTGIPIPGVNVLVKNTNKGTVTNFDGKFELQITTGNVLIFSYLGYQTKEITYNGEKNLEIVLEEDTAELDEVVVVGYGTQKKSLLTGAISSVDTKAIQSASNQRVEQVLQGRTSGVTVMSSSGAPGSGAQIRIRGTGSSGNSGPLYIVDGMKTSSIVDIAPGDIANMEILKDAASAAIYGTEGANGVVIITTKRGRTGGIKVGFNTQLGTQWVNTNMELMNASQFVEYMNEAGITSVEDNGYNTNWINKTFSSAPTRRFDVNVSGATDTNKHSFYFSASNLKQDGVVAGDNSSFNRTTMRLNLKSQLADWMEVGGNMSLSSRDRFGIAENSDTRGVIQNMLIIDPLTPVFYNDGEVPQDVIDRSNNNNVPLITDGNGRVYGYPSFSTGEVINPVAYANELNISNFIGSQFLSTVYLTLKPIEGLELTTRYGYERGNTDNRNTVNPYYVSSEAANTSYTGSQTRLRNRRWLWENFATYTKSFGNHNFKALVGYSAEDSDTNTIISRTFSIPVEDFTGFDFYDNSLPGQIEYNAFPYLDNLASFYGRLSYNFNDKYLFEASYRADTSDKFPSENKTGYFPAFSAGWVVSNEDFWNEDSKISYLKLRGSWGQNGSKANLPGNSDITGITLIGEGYLNQDIVYEGNNGAQITGYGNSNLVWETSEQLDLGIDIRAFNNRLRFSTDYYIKTTRDLLVSDGSLITPGSAGFNFEAFNGGTIENSGFEFEIGYSDSNSKGFTYDINLNLSTLKNEVKEIKLVPEGTSLVGASAPQNPDGVTRFTEGLPAWYFYGYKTNGIDPNTGEVILVDNDGNGTVNNLDKTFIGTPHPDVLFGGNIALGYKALDFNLQFQGTLGNDIMSTYHQPSRPITNKPLHFYTDRWQQAGDNASLPGAEHVISSYDTDLVVEDGSYMRIKQIQLGYTLPQHIIQNSKLKNLRVYVSLDDYFTFTKYKGLDPEIGNFSFNSVGIDRGFYPTAARAILGLSLNLF</sequence>
<dbReference type="InterPro" id="IPR039426">
    <property type="entry name" value="TonB-dep_rcpt-like"/>
</dbReference>
<comment type="caution">
    <text evidence="13">The sequence shown here is derived from an EMBL/GenBank/DDBJ whole genome shotgun (WGS) entry which is preliminary data.</text>
</comment>
<gene>
    <name evidence="13" type="ORF">LG651_02315</name>
</gene>
<feature type="chain" id="PRO_5040992465" evidence="10">
    <location>
        <begin position="24"/>
        <end position="1015"/>
    </location>
</feature>
<keyword evidence="5 9" id="KW-0798">TonB box</keyword>
<keyword evidence="10" id="KW-0732">Signal</keyword>
<keyword evidence="13" id="KW-0675">Receptor</keyword>